<name>F8FRQ1_PAEMK</name>
<keyword evidence="6 8" id="KW-1133">Transmembrane helix</keyword>
<feature type="transmembrane region" description="Helical" evidence="8">
    <location>
        <begin position="101"/>
        <end position="120"/>
    </location>
</feature>
<evidence type="ECO:0000256" key="6">
    <source>
        <dbReference type="ARBA" id="ARBA00022989"/>
    </source>
</evidence>
<feature type="transmembrane region" description="Helical" evidence="8">
    <location>
        <begin position="159"/>
        <end position="180"/>
    </location>
</feature>
<dbReference type="InterPro" id="IPR037294">
    <property type="entry name" value="ABC_BtuC-like"/>
</dbReference>
<evidence type="ECO:0000313" key="9">
    <source>
        <dbReference type="EMBL" id="AEI40608.1"/>
    </source>
</evidence>
<evidence type="ECO:0000256" key="2">
    <source>
        <dbReference type="ARBA" id="ARBA00007935"/>
    </source>
</evidence>
<dbReference type="PANTHER" id="PTHR30472:SF58">
    <property type="entry name" value="IRON(3+)-HYDROXAMATE IMPORT SYSTEM PERMEASE PROTEIN FHUB"/>
    <property type="match status" value="1"/>
</dbReference>
<feature type="transmembrane region" description="Helical" evidence="8">
    <location>
        <begin position="127"/>
        <end position="147"/>
    </location>
</feature>
<dbReference type="Gene3D" id="1.10.3470.10">
    <property type="entry name" value="ABC transporter involved in vitamin B12 uptake, BtuC"/>
    <property type="match status" value="1"/>
</dbReference>
<keyword evidence="5 8" id="KW-0812">Transmembrane</keyword>
<feature type="transmembrane region" description="Helical" evidence="8">
    <location>
        <begin position="317"/>
        <end position="334"/>
    </location>
</feature>
<evidence type="ECO:0000256" key="1">
    <source>
        <dbReference type="ARBA" id="ARBA00004651"/>
    </source>
</evidence>
<feature type="transmembrane region" description="Helical" evidence="8">
    <location>
        <begin position="285"/>
        <end position="305"/>
    </location>
</feature>
<proteinExistence type="inferred from homology"/>
<keyword evidence="4" id="KW-1003">Cell membrane</keyword>
<keyword evidence="7 8" id="KW-0472">Membrane</keyword>
<sequence>MNKPVQPVIRSRPVTAALIMVGGTIALLLGLGLSISVGASDIRLHTVWEALFHFNPEATQHRIIQDLRMPRALAGAMVGACFAVSGAIMQGMTRNPLADPGLLGVNAGAGLALALCFAFLPNLSFQYLILLSFLGAAVGSGLVYGIGALAKGGLTPVRLALAGATVSALLVALSEGTAIYSHMAQDLAFWHAGGMAGTKWLQVKMMAPWVAAGVIGAMLLSRSVTLLSLGEDMAVGLGIRTGWIKLCGSVLVLVLAGAAVSAVGPIGFVGLVIPHVARYFVGSDYRWIVPCSAVLGGLLMVFADIGARLVNPPFETPIGAVIALLGVPFFIYLARRERREL</sequence>
<dbReference type="PANTHER" id="PTHR30472">
    <property type="entry name" value="FERRIC ENTEROBACTIN TRANSPORT SYSTEM PERMEASE PROTEIN"/>
    <property type="match status" value="1"/>
</dbReference>
<dbReference type="InterPro" id="IPR000522">
    <property type="entry name" value="ABC_transptr_permease_BtuC"/>
</dbReference>
<comment type="similarity">
    <text evidence="2">Belongs to the binding-protein-dependent transport system permease family. FecCD subfamily.</text>
</comment>
<dbReference type="FunFam" id="1.10.3470.10:FF:000001">
    <property type="entry name" value="Vitamin B12 ABC transporter permease BtuC"/>
    <property type="match status" value="1"/>
</dbReference>
<evidence type="ECO:0000256" key="3">
    <source>
        <dbReference type="ARBA" id="ARBA00022448"/>
    </source>
</evidence>
<reference evidence="9 10" key="2">
    <citation type="journal article" date="2013" name="Genome Announc.">
        <title>Genome Sequence of Growth-Improving Paenibacillus mucilaginosus Strain KNP414.</title>
        <authorList>
            <person name="Lu J.J."/>
            <person name="Wang J.F."/>
            <person name="Hu X.F."/>
        </authorList>
    </citation>
    <scope>NUCLEOTIDE SEQUENCE [LARGE SCALE GENOMIC DNA]</scope>
    <source>
        <strain evidence="9 10">KNP414</strain>
    </source>
</reference>
<gene>
    <name evidence="9" type="ordered locus">KNP414_02047</name>
</gene>
<feature type="transmembrane region" description="Helical" evidence="8">
    <location>
        <begin position="14"/>
        <end position="35"/>
    </location>
</feature>
<dbReference type="AlphaFoldDB" id="F8FRQ1"/>
<dbReference type="GO" id="GO:0022857">
    <property type="term" value="F:transmembrane transporter activity"/>
    <property type="evidence" value="ECO:0007669"/>
    <property type="project" value="InterPro"/>
</dbReference>
<dbReference type="GO" id="GO:0033214">
    <property type="term" value="P:siderophore-iron import into cell"/>
    <property type="evidence" value="ECO:0007669"/>
    <property type="project" value="TreeGrafter"/>
</dbReference>
<accession>F8FRQ1</accession>
<dbReference type="HOGENOM" id="CLU_013016_1_0_9"/>
<dbReference type="GO" id="GO:0005886">
    <property type="term" value="C:plasma membrane"/>
    <property type="evidence" value="ECO:0007669"/>
    <property type="project" value="UniProtKB-SubCell"/>
</dbReference>
<keyword evidence="3" id="KW-0813">Transport</keyword>
<reference evidence="10" key="1">
    <citation type="submission" date="2011-06" db="EMBL/GenBank/DDBJ databases">
        <title>Complete genome sequence of Paenibacillus mucilaginosus KNP414.</title>
        <authorList>
            <person name="Wang J."/>
            <person name="Hu S."/>
            <person name="Hu X."/>
            <person name="Zhang B."/>
            <person name="Dong D."/>
            <person name="Zhang S."/>
            <person name="Zhao K."/>
            <person name="Wu D."/>
        </authorList>
    </citation>
    <scope>NUCLEOTIDE SEQUENCE [LARGE SCALE GENOMIC DNA]</scope>
    <source>
        <strain evidence="10">KNP414</strain>
    </source>
</reference>
<feature type="transmembrane region" description="Helical" evidence="8">
    <location>
        <begin position="250"/>
        <end position="273"/>
    </location>
</feature>
<protein>
    <submittedName>
        <fullName evidence="9">Probable ABC transporter permease protein</fullName>
    </submittedName>
</protein>
<dbReference type="CDD" id="cd06550">
    <property type="entry name" value="TM_ABC_iron-siderophores_like"/>
    <property type="match status" value="1"/>
</dbReference>
<evidence type="ECO:0000313" key="10">
    <source>
        <dbReference type="Proteomes" id="UP000006620"/>
    </source>
</evidence>
<dbReference type="Proteomes" id="UP000006620">
    <property type="component" value="Chromosome"/>
</dbReference>
<comment type="subcellular location">
    <subcellularLocation>
        <location evidence="1">Cell membrane</location>
        <topology evidence="1">Multi-pass membrane protein</topology>
    </subcellularLocation>
</comment>
<feature type="transmembrane region" description="Helical" evidence="8">
    <location>
        <begin position="72"/>
        <end position="89"/>
    </location>
</feature>
<dbReference type="EMBL" id="CP002869">
    <property type="protein sequence ID" value="AEI40608.1"/>
    <property type="molecule type" value="Genomic_DNA"/>
</dbReference>
<evidence type="ECO:0000256" key="4">
    <source>
        <dbReference type="ARBA" id="ARBA00022475"/>
    </source>
</evidence>
<evidence type="ECO:0000256" key="8">
    <source>
        <dbReference type="SAM" id="Phobius"/>
    </source>
</evidence>
<feature type="transmembrane region" description="Helical" evidence="8">
    <location>
        <begin position="209"/>
        <end position="230"/>
    </location>
</feature>
<dbReference type="SUPFAM" id="SSF81345">
    <property type="entry name" value="ABC transporter involved in vitamin B12 uptake, BtuC"/>
    <property type="match status" value="1"/>
</dbReference>
<dbReference type="RefSeq" id="WP_013915769.1">
    <property type="nucleotide sequence ID" value="NC_015690.1"/>
</dbReference>
<dbReference type="Pfam" id="PF01032">
    <property type="entry name" value="FecCD"/>
    <property type="match status" value="1"/>
</dbReference>
<dbReference type="KEGG" id="pms:KNP414_02047"/>
<organism evidence="9 10">
    <name type="scientific">Paenibacillus mucilaginosus (strain KNP414)</name>
    <dbReference type="NCBI Taxonomy" id="1036673"/>
    <lineage>
        <taxon>Bacteria</taxon>
        <taxon>Bacillati</taxon>
        <taxon>Bacillota</taxon>
        <taxon>Bacilli</taxon>
        <taxon>Bacillales</taxon>
        <taxon>Paenibacillaceae</taxon>
        <taxon>Paenibacillus</taxon>
    </lineage>
</organism>
<evidence type="ECO:0000256" key="5">
    <source>
        <dbReference type="ARBA" id="ARBA00022692"/>
    </source>
</evidence>
<dbReference type="PATRIC" id="fig|1036673.3.peg.1831"/>
<evidence type="ECO:0000256" key="7">
    <source>
        <dbReference type="ARBA" id="ARBA00023136"/>
    </source>
</evidence>